<gene>
    <name evidence="2" type="ORF">QTO34_020000</name>
</gene>
<feature type="compositionally biased region" description="Polar residues" evidence="1">
    <location>
        <begin position="1"/>
        <end position="11"/>
    </location>
</feature>
<accession>A0AA40HXM6</accession>
<comment type="caution">
    <text evidence="2">The sequence shown here is derived from an EMBL/GenBank/DDBJ whole genome shotgun (WGS) entry which is preliminary data.</text>
</comment>
<proteinExistence type="predicted"/>
<sequence length="141" mass="15328">MLTALTLSEQASPPGKMGIHGRIKEENVDNVLGTDVLKPSQGQWGKTQDAMAAALGEAPDPGPFGAAGPGFYHADPPLSDFPENHFLDEEVKLIKKMGHHAALGFPTAMAVDSSTYADQARRAAEELVNIYYEIMDKRRRH</sequence>
<dbReference type="InterPro" id="IPR009078">
    <property type="entry name" value="Ferritin-like_SF"/>
</dbReference>
<name>A0AA40HXM6_CNENI</name>
<evidence type="ECO:0000313" key="2">
    <source>
        <dbReference type="EMBL" id="KAK1339318.1"/>
    </source>
</evidence>
<protein>
    <submittedName>
        <fullName evidence="2">Uncharacterized protein</fullName>
    </submittedName>
</protein>
<evidence type="ECO:0000256" key="1">
    <source>
        <dbReference type="SAM" id="MobiDB-lite"/>
    </source>
</evidence>
<reference evidence="2" key="1">
    <citation type="submission" date="2023-06" db="EMBL/GenBank/DDBJ databases">
        <title>Reference genome for the Northern bat (Eptesicus nilssonii), a most northern bat species.</title>
        <authorList>
            <person name="Laine V.N."/>
            <person name="Pulliainen A.T."/>
            <person name="Lilley T.M."/>
        </authorList>
    </citation>
    <scope>NUCLEOTIDE SEQUENCE</scope>
    <source>
        <strain evidence="2">BLF_Eptnil</strain>
        <tissue evidence="2">Kidney</tissue>
    </source>
</reference>
<feature type="region of interest" description="Disordered" evidence="1">
    <location>
        <begin position="1"/>
        <end position="20"/>
    </location>
</feature>
<dbReference type="EMBL" id="JAULJE010000009">
    <property type="protein sequence ID" value="KAK1339318.1"/>
    <property type="molecule type" value="Genomic_DNA"/>
</dbReference>
<dbReference type="AlphaFoldDB" id="A0AA40HXM6"/>
<keyword evidence="3" id="KW-1185">Reference proteome</keyword>
<evidence type="ECO:0000313" key="3">
    <source>
        <dbReference type="Proteomes" id="UP001177744"/>
    </source>
</evidence>
<organism evidence="2 3">
    <name type="scientific">Cnephaeus nilssonii</name>
    <name type="common">Northern bat</name>
    <name type="synonym">Eptesicus nilssonii</name>
    <dbReference type="NCBI Taxonomy" id="3371016"/>
    <lineage>
        <taxon>Eukaryota</taxon>
        <taxon>Metazoa</taxon>
        <taxon>Chordata</taxon>
        <taxon>Craniata</taxon>
        <taxon>Vertebrata</taxon>
        <taxon>Euteleostomi</taxon>
        <taxon>Mammalia</taxon>
        <taxon>Eutheria</taxon>
        <taxon>Laurasiatheria</taxon>
        <taxon>Chiroptera</taxon>
        <taxon>Yangochiroptera</taxon>
        <taxon>Vespertilionidae</taxon>
        <taxon>Cnephaeus</taxon>
    </lineage>
</organism>
<dbReference type="Proteomes" id="UP001177744">
    <property type="component" value="Unassembled WGS sequence"/>
</dbReference>
<dbReference type="SUPFAM" id="SSF47240">
    <property type="entry name" value="Ferritin-like"/>
    <property type="match status" value="1"/>
</dbReference>